<dbReference type="Pfam" id="PF04471">
    <property type="entry name" value="Mrr_cat"/>
    <property type="match status" value="1"/>
</dbReference>
<reference evidence="3 4" key="1">
    <citation type="submission" date="2019-12" db="EMBL/GenBank/DDBJ databases">
        <title>Isolation and characterization of three novel carbon monoxide-oxidizing members of Halobacteria from salione crusts and soils.</title>
        <authorList>
            <person name="Myers M.R."/>
            <person name="King G.M."/>
        </authorList>
    </citation>
    <scope>NUCLEOTIDE SEQUENCE [LARGE SCALE GENOMIC DNA]</scope>
    <source>
        <strain evidence="3 4">WSH3</strain>
    </source>
</reference>
<organism evidence="3 4">
    <name type="scientific">Halovenus carboxidivorans</name>
    <dbReference type="NCBI Taxonomy" id="2692199"/>
    <lineage>
        <taxon>Archaea</taxon>
        <taxon>Methanobacteriati</taxon>
        <taxon>Methanobacteriota</taxon>
        <taxon>Stenosarchaea group</taxon>
        <taxon>Halobacteria</taxon>
        <taxon>Halobacteriales</taxon>
        <taxon>Haloarculaceae</taxon>
        <taxon>Halovenus</taxon>
    </lineage>
</organism>
<protein>
    <recommendedName>
        <fullName evidence="2">Restriction endonuclease type IV Mrr domain-containing protein</fullName>
    </recommendedName>
</protein>
<dbReference type="GO" id="GO:0009307">
    <property type="term" value="P:DNA restriction-modification system"/>
    <property type="evidence" value="ECO:0007669"/>
    <property type="project" value="InterPro"/>
</dbReference>
<dbReference type="AlphaFoldDB" id="A0A6B0TBU4"/>
<sequence length="677" mass="73422">MGTIIDLTDGQDHEILERTEADGLFGGEYLDGRPLGEYLREGEQPKYVLRNKKSGVTVDDGRSLEPDSNFQAFALVTDLRVIFVVGQAGGDDSLSVRLPDIVGVSTESGLRSNTLVIETLADERWSFPSTGDPEPVAAYLEDATQVWANAARLLDDVEETLSRAEEAMASDEHEAAREHVDGARQTIDTAVHRISEVGPAAHQRIAGRAEELGSWLTDVERELAGGDGARAHAQAQTHWQRDEYEAAAESYDRAIESYREALDIDGSTPSTESLEERLRGAAAERELLRVGPLVDADTSRRRAVALADPEDAASEWERALDRYHDLLSLDWGDEGGQFVADREVIREQTTEIADDAVSDHYEAGRQWLRSGDKLAVQDRDKQATQVYERAAEQFEHAHTLASEIAPDRTETIETAITAAEDRLAGVRPERSVPDDPIGFEPEEEDDETETETDDSGDEMDDLSFHDSGSTATQVYEPSQTTATGSFGRENPGTESVLDRIQAQKQARAETGREGPTSAESESGDGTVVDTDPAAGSPDRLRERVKAVGTADLRDIVARLWERKGWKTSVVGAGGEVVYDVVAVDTETEERHLLWIIDADGGPVDRTVIRQCATTVEDGQGSDEAVVVTTGSVTPSAESEAENAPVSIVGLSELVDRLAESSVAGAVPSLEDGESPQT</sequence>
<evidence type="ECO:0000256" key="1">
    <source>
        <dbReference type="SAM" id="MobiDB-lite"/>
    </source>
</evidence>
<dbReference type="SUPFAM" id="SSF52980">
    <property type="entry name" value="Restriction endonuclease-like"/>
    <property type="match status" value="1"/>
</dbReference>
<feature type="compositionally biased region" description="Polar residues" evidence="1">
    <location>
        <begin position="466"/>
        <end position="484"/>
    </location>
</feature>
<dbReference type="EMBL" id="WUUT01000008">
    <property type="protein sequence ID" value="MXR53113.1"/>
    <property type="molecule type" value="Genomic_DNA"/>
</dbReference>
<evidence type="ECO:0000259" key="2">
    <source>
        <dbReference type="Pfam" id="PF04471"/>
    </source>
</evidence>
<feature type="compositionally biased region" description="Acidic residues" evidence="1">
    <location>
        <begin position="440"/>
        <end position="461"/>
    </location>
</feature>
<proteinExistence type="predicted"/>
<evidence type="ECO:0000313" key="3">
    <source>
        <dbReference type="EMBL" id="MXR53113.1"/>
    </source>
</evidence>
<dbReference type="Proteomes" id="UP000466535">
    <property type="component" value="Unassembled WGS sequence"/>
</dbReference>
<dbReference type="GO" id="GO:0003677">
    <property type="term" value="F:DNA binding"/>
    <property type="evidence" value="ECO:0007669"/>
    <property type="project" value="InterPro"/>
</dbReference>
<accession>A0A6B0TBU4</accession>
<dbReference type="RefSeq" id="WP_159765435.1">
    <property type="nucleotide sequence ID" value="NZ_WUUT01000008.1"/>
</dbReference>
<dbReference type="InterPro" id="IPR007560">
    <property type="entry name" value="Restrct_endonuc_IV_Mrr"/>
</dbReference>
<gene>
    <name evidence="3" type="ORF">GRX03_16070</name>
</gene>
<keyword evidence="4" id="KW-1185">Reference proteome</keyword>
<name>A0A6B0TBU4_9EURY</name>
<feature type="compositionally biased region" description="Basic and acidic residues" evidence="1">
    <location>
        <begin position="420"/>
        <end position="433"/>
    </location>
</feature>
<comment type="caution">
    <text evidence="3">The sequence shown here is derived from an EMBL/GenBank/DDBJ whole genome shotgun (WGS) entry which is preliminary data.</text>
</comment>
<feature type="region of interest" description="Disordered" evidence="1">
    <location>
        <begin position="420"/>
        <end position="541"/>
    </location>
</feature>
<dbReference type="InterPro" id="IPR011335">
    <property type="entry name" value="Restrct_endonuc-II-like"/>
</dbReference>
<evidence type="ECO:0000313" key="4">
    <source>
        <dbReference type="Proteomes" id="UP000466535"/>
    </source>
</evidence>
<dbReference type="OrthoDB" id="141004at2157"/>
<feature type="domain" description="Restriction endonuclease type IV Mrr" evidence="2">
    <location>
        <begin position="549"/>
        <end position="655"/>
    </location>
</feature>
<dbReference type="GO" id="GO:0004519">
    <property type="term" value="F:endonuclease activity"/>
    <property type="evidence" value="ECO:0007669"/>
    <property type="project" value="InterPro"/>
</dbReference>